<evidence type="ECO:0000313" key="1">
    <source>
        <dbReference type="EMBL" id="KUM49368.1"/>
    </source>
</evidence>
<dbReference type="AlphaFoldDB" id="A0A117NI46"/>
<organism evidence="1">
    <name type="scientific">Picea glauca</name>
    <name type="common">White spruce</name>
    <name type="synonym">Pinus glauca</name>
    <dbReference type="NCBI Taxonomy" id="3330"/>
    <lineage>
        <taxon>Eukaryota</taxon>
        <taxon>Viridiplantae</taxon>
        <taxon>Streptophyta</taxon>
        <taxon>Embryophyta</taxon>
        <taxon>Tracheophyta</taxon>
        <taxon>Spermatophyta</taxon>
        <taxon>Pinopsida</taxon>
        <taxon>Pinidae</taxon>
        <taxon>Conifers I</taxon>
        <taxon>Pinales</taxon>
        <taxon>Pinaceae</taxon>
        <taxon>Picea</taxon>
    </lineage>
</organism>
<dbReference type="EMBL" id="LKAM01000003">
    <property type="protein sequence ID" value="KUM49368.1"/>
    <property type="molecule type" value="Genomic_DNA"/>
</dbReference>
<sequence>MPFPHLASLAQLRTPPFLTFRVEIPRITSNRNMWSSRSYERLGGLLYMAYTPLIP</sequence>
<gene>
    <name evidence="1" type="ORF">ABT39_MTgene3917</name>
</gene>
<comment type="caution">
    <text evidence="1">The sequence shown here is derived from an EMBL/GenBank/DDBJ whole genome shotgun (WGS) entry which is preliminary data.</text>
</comment>
<keyword evidence="1" id="KW-0496">Mitochondrion</keyword>
<reference evidence="1" key="1">
    <citation type="journal article" date="2015" name="Genome Biol. Evol.">
        <title>Organellar Genomes of White Spruce (Picea glauca): Assembly and Annotation.</title>
        <authorList>
            <person name="Jackman S.D."/>
            <person name="Warren R.L."/>
            <person name="Gibb E.A."/>
            <person name="Vandervalk B.P."/>
            <person name="Mohamadi H."/>
            <person name="Chu J."/>
            <person name="Raymond A."/>
            <person name="Pleasance S."/>
            <person name="Coope R."/>
            <person name="Wildung M.R."/>
            <person name="Ritland C.E."/>
            <person name="Bousquet J."/>
            <person name="Jones S.J."/>
            <person name="Bohlmann J."/>
            <person name="Birol I."/>
        </authorList>
    </citation>
    <scope>NUCLEOTIDE SEQUENCE [LARGE SCALE GENOMIC DNA]</scope>
    <source>
        <tissue evidence="1">Flushing bud</tissue>
    </source>
</reference>
<name>A0A117NI46_PICGL</name>
<accession>A0A117NI46</accession>
<proteinExistence type="predicted"/>
<geneLocation type="mitochondrion" evidence="1"/>
<protein>
    <submittedName>
        <fullName evidence="1">Uncharacterized protein</fullName>
    </submittedName>
</protein>